<gene>
    <name evidence="1" type="ORF">QE152_g38230</name>
</gene>
<protein>
    <submittedName>
        <fullName evidence="1">Uncharacterized protein</fullName>
    </submittedName>
</protein>
<comment type="caution">
    <text evidence="1">The sequence shown here is derived from an EMBL/GenBank/DDBJ whole genome shotgun (WGS) entry which is preliminary data.</text>
</comment>
<organism evidence="1 2">
    <name type="scientific">Popillia japonica</name>
    <name type="common">Japanese beetle</name>
    <dbReference type="NCBI Taxonomy" id="7064"/>
    <lineage>
        <taxon>Eukaryota</taxon>
        <taxon>Metazoa</taxon>
        <taxon>Ecdysozoa</taxon>
        <taxon>Arthropoda</taxon>
        <taxon>Hexapoda</taxon>
        <taxon>Insecta</taxon>
        <taxon>Pterygota</taxon>
        <taxon>Neoptera</taxon>
        <taxon>Endopterygota</taxon>
        <taxon>Coleoptera</taxon>
        <taxon>Polyphaga</taxon>
        <taxon>Scarabaeiformia</taxon>
        <taxon>Scarabaeidae</taxon>
        <taxon>Rutelinae</taxon>
        <taxon>Popillia</taxon>
    </lineage>
</organism>
<keyword evidence="2" id="KW-1185">Reference proteome</keyword>
<accession>A0AAW1I8G4</accession>
<name>A0AAW1I8G4_POPJA</name>
<evidence type="ECO:0000313" key="1">
    <source>
        <dbReference type="EMBL" id="KAK9685199.1"/>
    </source>
</evidence>
<dbReference type="EMBL" id="JASPKY010000796">
    <property type="protein sequence ID" value="KAK9685199.1"/>
    <property type="molecule type" value="Genomic_DNA"/>
</dbReference>
<reference evidence="1 2" key="1">
    <citation type="journal article" date="2024" name="BMC Genomics">
        <title>De novo assembly and annotation of Popillia japonica's genome with initial clues to its potential as an invasive pest.</title>
        <authorList>
            <person name="Cucini C."/>
            <person name="Boschi S."/>
            <person name="Funari R."/>
            <person name="Cardaioli E."/>
            <person name="Iannotti N."/>
            <person name="Marturano G."/>
            <person name="Paoli F."/>
            <person name="Bruttini M."/>
            <person name="Carapelli A."/>
            <person name="Frati F."/>
            <person name="Nardi F."/>
        </authorList>
    </citation>
    <scope>NUCLEOTIDE SEQUENCE [LARGE SCALE GENOMIC DNA]</scope>
    <source>
        <strain evidence="1">DMR45628</strain>
    </source>
</reference>
<sequence length="152" mass="16966">MECGPSDPVSSVAVARCSPTHQLSKVAPQISPTILDNAPSHPHVETLKNGDISVQFLPPNADHQLTDEDILNLVNEEQVIENSDDKQEPVGENRISSEETFEALQVALKFVEHQSASTPGDVIMMRHWRDIAASQQIQRNTKQTILRQYFKN</sequence>
<evidence type="ECO:0000313" key="2">
    <source>
        <dbReference type="Proteomes" id="UP001458880"/>
    </source>
</evidence>
<dbReference type="AlphaFoldDB" id="A0AAW1I8G4"/>
<proteinExistence type="predicted"/>
<dbReference type="Proteomes" id="UP001458880">
    <property type="component" value="Unassembled WGS sequence"/>
</dbReference>